<evidence type="ECO:0000256" key="6">
    <source>
        <dbReference type="PIRSR" id="PIRSR005091-1"/>
    </source>
</evidence>
<feature type="domain" description="Sulfatase N-terminal" evidence="10">
    <location>
        <begin position="285"/>
        <end position="553"/>
    </location>
</feature>
<feature type="binding site" evidence="8">
    <location>
        <position position="333"/>
    </location>
    <ligand>
        <name>Mn(2+)</name>
        <dbReference type="ChEBI" id="CHEBI:29035"/>
    </ligand>
</feature>
<dbReference type="AlphaFoldDB" id="E6SQC2"/>
<dbReference type="eggNOG" id="COG1368">
    <property type="taxonomic scope" value="Bacteria"/>
</dbReference>
<dbReference type="SUPFAM" id="SSF53649">
    <property type="entry name" value="Alkaline phosphatase-like"/>
    <property type="match status" value="1"/>
</dbReference>
<reference key="1">
    <citation type="submission" date="2010-11" db="EMBL/GenBank/DDBJ databases">
        <title>The complete genome of Bacteroides helcogenes P 36-108.</title>
        <authorList>
            <consortium name="US DOE Joint Genome Institute (JGI-PGF)"/>
            <person name="Lucas S."/>
            <person name="Copeland A."/>
            <person name="Lapidus A."/>
            <person name="Bruce D."/>
            <person name="Goodwin L."/>
            <person name="Pitluck S."/>
            <person name="Kyrpides N."/>
            <person name="Mavromatis K."/>
            <person name="Ivanova N."/>
            <person name="Zeytun A."/>
            <person name="Brettin T."/>
            <person name="Detter J.C."/>
            <person name="Tapia R."/>
            <person name="Han C."/>
            <person name="Land M."/>
            <person name="Hauser L."/>
            <person name="Markowitz V."/>
            <person name="Cheng J.-F."/>
            <person name="Hugenholtz P."/>
            <person name="Woyke T."/>
            <person name="Wu D."/>
            <person name="Gronow S."/>
            <person name="Wellnitz S."/>
            <person name="Brambilla E."/>
            <person name="Klenk H.-P."/>
            <person name="Eisen J.A."/>
        </authorList>
    </citation>
    <scope>NUCLEOTIDE SEQUENCE</scope>
    <source>
        <strain>P 36-108</strain>
    </source>
</reference>
<dbReference type="Gene3D" id="3.30.1120.80">
    <property type="match status" value="1"/>
</dbReference>
<dbReference type="CDD" id="cd16015">
    <property type="entry name" value="LTA_synthase"/>
    <property type="match status" value="1"/>
</dbReference>
<keyword evidence="7" id="KW-0464">Manganese</keyword>
<keyword evidence="3 9" id="KW-0812">Transmembrane</keyword>
<feature type="transmembrane region" description="Helical" evidence="9">
    <location>
        <begin position="12"/>
        <end position="34"/>
    </location>
</feature>
<feature type="binding site" evidence="8">
    <location>
        <position position="502"/>
    </location>
    <ligand>
        <name>Mn(2+)</name>
        <dbReference type="ChEBI" id="CHEBI:29035"/>
    </ligand>
</feature>
<dbReference type="PATRIC" id="fig|693979.3.peg.3185"/>
<keyword evidence="5 9" id="KW-0472">Membrane</keyword>
<reference evidence="11 12" key="2">
    <citation type="journal article" date="2011" name="Stand. Genomic Sci.">
        <title>Complete genome sequence of Bacteroides helcogenes type strain (P 36-108).</title>
        <authorList>
            <person name="Pati A."/>
            <person name="Gronow S."/>
            <person name="Zeytun A."/>
            <person name="Lapidus A."/>
            <person name="Nolan M."/>
            <person name="Hammon N."/>
            <person name="Deshpande S."/>
            <person name="Cheng J.F."/>
            <person name="Tapia R."/>
            <person name="Han C."/>
            <person name="Goodwin L."/>
            <person name="Pitluck S."/>
            <person name="Liolios K."/>
            <person name="Pagani I."/>
            <person name="Ivanova N."/>
            <person name="Mavromatis K."/>
            <person name="Chen A."/>
            <person name="Palaniappan K."/>
            <person name="Land M."/>
            <person name="Hauser L."/>
            <person name="Chang Y.J."/>
            <person name="Jeffries C.D."/>
            <person name="Detter J.C."/>
            <person name="Brambilla E."/>
            <person name="Rohde M."/>
            <person name="Goker M."/>
            <person name="Woyke T."/>
            <person name="Bristow J."/>
            <person name="Eisen J.A."/>
            <person name="Markowitz V."/>
            <person name="Hugenholtz P."/>
            <person name="Kyrpides N.C."/>
            <person name="Klenk H.P."/>
            <person name="Lucas S."/>
        </authorList>
    </citation>
    <scope>NUCLEOTIDE SEQUENCE [LARGE SCALE GENOMIC DNA]</scope>
    <source>
        <strain evidence="12">ATCC 35417 / DSM 20613 / JCM 6297 / CCUG 15421 / P 36-108</strain>
    </source>
</reference>
<feature type="transmembrane region" description="Helical" evidence="9">
    <location>
        <begin position="87"/>
        <end position="108"/>
    </location>
</feature>
<organism evidence="11 12">
    <name type="scientific">Bacteroides helcogenes (strain ATCC 35417 / DSM 20613 / JCM 6297 / CCUG 15421 / P 36-108)</name>
    <dbReference type="NCBI Taxonomy" id="693979"/>
    <lineage>
        <taxon>Bacteria</taxon>
        <taxon>Pseudomonadati</taxon>
        <taxon>Bacteroidota</taxon>
        <taxon>Bacteroidia</taxon>
        <taxon>Bacteroidales</taxon>
        <taxon>Bacteroidaceae</taxon>
        <taxon>Bacteroides</taxon>
    </lineage>
</organism>
<dbReference type="InterPro" id="IPR017850">
    <property type="entry name" value="Alkaline_phosphatase_core_sf"/>
</dbReference>
<dbReference type="InterPro" id="IPR000917">
    <property type="entry name" value="Sulfatase_N"/>
</dbReference>
<dbReference type="GO" id="GO:0005886">
    <property type="term" value="C:plasma membrane"/>
    <property type="evidence" value="ECO:0007669"/>
    <property type="project" value="UniProtKB-SubCell"/>
</dbReference>
<evidence type="ECO:0000256" key="5">
    <source>
        <dbReference type="ARBA" id="ARBA00023136"/>
    </source>
</evidence>
<evidence type="ECO:0000259" key="10">
    <source>
        <dbReference type="Pfam" id="PF00884"/>
    </source>
</evidence>
<feature type="active site" evidence="6">
    <location>
        <position position="333"/>
    </location>
</feature>
<keyword evidence="12" id="KW-1185">Reference proteome</keyword>
<feature type="binding site" evidence="8">
    <location>
        <position position="293"/>
    </location>
    <ligand>
        <name>Mn(2+)</name>
        <dbReference type="ChEBI" id="CHEBI:29035"/>
    </ligand>
</feature>
<protein>
    <submittedName>
        <fullName evidence="11">Sulfatase</fullName>
    </submittedName>
</protein>
<dbReference type="Proteomes" id="UP000008630">
    <property type="component" value="Chromosome"/>
</dbReference>
<feature type="binding site" evidence="7">
    <location>
        <position position="454"/>
    </location>
    <ligand>
        <name>substrate</name>
    </ligand>
</feature>
<evidence type="ECO:0000256" key="2">
    <source>
        <dbReference type="ARBA" id="ARBA00022475"/>
    </source>
</evidence>
<evidence type="ECO:0000256" key="7">
    <source>
        <dbReference type="PIRSR" id="PIRSR005091-2"/>
    </source>
</evidence>
<dbReference type="RefSeq" id="WP_013548556.1">
    <property type="nucleotide sequence ID" value="NC_014933.1"/>
</dbReference>
<feature type="transmembrane region" description="Helical" evidence="9">
    <location>
        <begin position="174"/>
        <end position="191"/>
    </location>
</feature>
<feature type="binding site" evidence="8">
    <location>
        <position position="503"/>
    </location>
    <ligand>
        <name>Mn(2+)</name>
        <dbReference type="ChEBI" id="CHEBI:29035"/>
    </ligand>
</feature>
<dbReference type="HOGENOM" id="CLU_014653_3_1_10"/>
<evidence type="ECO:0000256" key="4">
    <source>
        <dbReference type="ARBA" id="ARBA00022989"/>
    </source>
</evidence>
<feature type="transmembrane region" description="Helical" evidence="9">
    <location>
        <begin position="54"/>
        <end position="75"/>
    </location>
</feature>
<dbReference type="InterPro" id="IPR050448">
    <property type="entry name" value="OpgB/LTA_synthase_biosynth"/>
</dbReference>
<evidence type="ECO:0000256" key="8">
    <source>
        <dbReference type="PIRSR" id="PIRSR005091-3"/>
    </source>
</evidence>
<accession>E6SQC2</accession>
<evidence type="ECO:0000256" key="9">
    <source>
        <dbReference type="SAM" id="Phobius"/>
    </source>
</evidence>
<comment type="subcellular location">
    <subcellularLocation>
        <location evidence="1">Cell membrane</location>
        <topology evidence="1">Multi-pass membrane protein</topology>
    </subcellularLocation>
</comment>
<dbReference type="KEGG" id="bhl:Bache_3039"/>
<name>E6SQC2_BACT6</name>
<dbReference type="Pfam" id="PF00884">
    <property type="entry name" value="Sulfatase"/>
    <property type="match status" value="1"/>
</dbReference>
<feature type="transmembrane region" description="Helical" evidence="9">
    <location>
        <begin position="128"/>
        <end position="154"/>
    </location>
</feature>
<dbReference type="PANTHER" id="PTHR47371:SF3">
    <property type="entry name" value="PHOSPHOGLYCEROL TRANSFERASE I"/>
    <property type="match status" value="1"/>
</dbReference>
<dbReference type="PIRSF" id="PIRSF005091">
    <property type="entry name" value="Mmb_sulf_HI1246"/>
    <property type="match status" value="1"/>
</dbReference>
<evidence type="ECO:0000256" key="1">
    <source>
        <dbReference type="ARBA" id="ARBA00004651"/>
    </source>
</evidence>
<dbReference type="OrthoDB" id="9777768at2"/>
<keyword evidence="4 9" id="KW-1133">Transmembrane helix</keyword>
<dbReference type="Gene3D" id="3.40.720.10">
    <property type="entry name" value="Alkaline Phosphatase, subunit A"/>
    <property type="match status" value="1"/>
</dbReference>
<gene>
    <name evidence="11" type="ordered locus">Bache_3039</name>
</gene>
<keyword evidence="2" id="KW-1003">Cell membrane</keyword>
<keyword evidence="7" id="KW-0479">Metal-binding</keyword>
<dbReference type="EMBL" id="CP002352">
    <property type="protein sequence ID" value="ADV44969.1"/>
    <property type="molecule type" value="Genomic_DNA"/>
</dbReference>
<dbReference type="PANTHER" id="PTHR47371">
    <property type="entry name" value="LIPOTEICHOIC ACID SYNTHASE"/>
    <property type="match status" value="1"/>
</dbReference>
<evidence type="ECO:0000313" key="11">
    <source>
        <dbReference type="EMBL" id="ADV44969.1"/>
    </source>
</evidence>
<dbReference type="InterPro" id="IPR012160">
    <property type="entry name" value="LtaS-like"/>
</dbReference>
<sequence length="630" mass="71208">MRERLIGFIKTYCLFICIFILQKPLFMLYYYSFYGNCSYADWFSVIWHGLPLDLSLAGYLTVIPGFLFVTSVWTLSTVLHRIWCGYYLVISILLSIVFIVDLGLYAYWGFRLDTTPLFYFFSSPKDAVASVSFWTVLGGIAAMAVYAVLLYSIFYNVLLRKKCLLRMKLPYRRLTVSGLLLLFTGLLFIPIRGGFTVSTMNVGKVYFSPDQRLNHAAINPVFSLMESLSKQKDFSKQYRFMEAAEADRIFKTLLDPEVLGAQTGTPDSLRQAADSLHSLFTTRRPDILFIIMESFSSKLMATLGGEPNVAVHLDSLSCEGVLFTNFYANSFRTDRGLVAILSGYPAQPTTSIMKYPRKTQSIPAIASSLRKVGYETKYYYGGDADFTNMRSYLMSSGFEDIVADRDFPAAERLSKWGVHDHLVFKRLLGDLKNEAAGKDVHHPSFRVLQTSSSHEPFEVPFHRLENKSLNAFAYTDSCIGDFVKQFRKLPQWKNTVVVLVPDHLGAYPEDISNLTVERYQIPLLLLGGAICKPGRVKVYGSQHDMAATLLAQLELPHGEFTFSKDMLNPNSPHFAFFTVPDAFGMVTKDNRVIFDCQAGSVVMDEGMVKGKNLPSGKAYLQKLYDDIDKR</sequence>
<evidence type="ECO:0000313" key="12">
    <source>
        <dbReference type="Proteomes" id="UP000008630"/>
    </source>
</evidence>
<evidence type="ECO:0000256" key="3">
    <source>
        <dbReference type="ARBA" id="ARBA00022692"/>
    </source>
</evidence>
<proteinExistence type="predicted"/>
<dbReference type="GO" id="GO:0046872">
    <property type="term" value="F:metal ion binding"/>
    <property type="evidence" value="ECO:0007669"/>
    <property type="project" value="UniProtKB-KW"/>
</dbReference>
<dbReference type="STRING" id="693979.Bache_3039"/>